<comment type="similarity">
    <text evidence="1">Belongs to the protein-tyrosine phosphatase family.</text>
</comment>
<name>S0ESD3_CHTCT</name>
<evidence type="ECO:0000256" key="1">
    <source>
        <dbReference type="ARBA" id="ARBA00009580"/>
    </source>
</evidence>
<dbReference type="HOGENOM" id="CLU_1159490_0_0_0"/>
<dbReference type="eggNOG" id="COG2365">
    <property type="taxonomic scope" value="Bacteria"/>
</dbReference>
<dbReference type="STRING" id="454171.CP488_00848"/>
<dbReference type="EMBL" id="HF951689">
    <property type="protein sequence ID" value="CCW34146.1"/>
    <property type="molecule type" value="Genomic_DNA"/>
</dbReference>
<sequence>MRHSRVWLACSLLVLYVLGACDNTEQGAKKGTNVRAPTSEVTSAENASGLRPALPHATKPTDLNMGALKEAQHTIANVHVVEPFLLRGAAPTAKGVACLKALGIRTVIDLRIAPKHVAAERKLVESAGMHYVNLPMSAEPPTQKEIDTFLTIVRDPNKEPVYVHCQYGADRTGCMVGLYREIYEGWNYQKTYSEMRRYGFKPYLHKLAATVQKYQPGSPEAKSERAKVDALLEHETIKP</sequence>
<dbReference type="Proteomes" id="UP000014227">
    <property type="component" value="Chromosome I"/>
</dbReference>
<feature type="domain" description="Tyrosine specific protein phosphatases" evidence="4">
    <location>
        <begin position="147"/>
        <end position="197"/>
    </location>
</feature>
<organism evidence="5 6">
    <name type="scientific">Chthonomonas calidirosea (strain DSM 23976 / ICMP 18418 / T49)</name>
    <dbReference type="NCBI Taxonomy" id="1303518"/>
    <lineage>
        <taxon>Bacteria</taxon>
        <taxon>Bacillati</taxon>
        <taxon>Armatimonadota</taxon>
        <taxon>Chthonomonadia</taxon>
        <taxon>Chthonomonadales</taxon>
        <taxon>Chthonomonadaceae</taxon>
        <taxon>Chthonomonas</taxon>
    </lineage>
</organism>
<dbReference type="Pfam" id="PF22741">
    <property type="entry name" value="PTP-NADK"/>
    <property type="match status" value="1"/>
</dbReference>
<evidence type="ECO:0000313" key="6">
    <source>
        <dbReference type="Proteomes" id="UP000014227"/>
    </source>
</evidence>
<keyword evidence="6" id="KW-1185">Reference proteome</keyword>
<dbReference type="InterPro" id="IPR029021">
    <property type="entry name" value="Prot-tyrosine_phosphatase-like"/>
</dbReference>
<dbReference type="AlphaFoldDB" id="S0ESD3"/>
<evidence type="ECO:0000259" key="4">
    <source>
        <dbReference type="PROSITE" id="PS50056"/>
    </source>
</evidence>
<dbReference type="PANTHER" id="PTHR31126">
    <property type="entry name" value="TYROSINE-PROTEIN PHOSPHATASE"/>
    <property type="match status" value="1"/>
</dbReference>
<dbReference type="GO" id="GO:0016791">
    <property type="term" value="F:phosphatase activity"/>
    <property type="evidence" value="ECO:0007669"/>
    <property type="project" value="TreeGrafter"/>
</dbReference>
<dbReference type="PATRIC" id="fig|1303518.3.peg.315"/>
<dbReference type="Gene3D" id="3.90.190.10">
    <property type="entry name" value="Protein tyrosine phosphatase superfamily"/>
    <property type="match status" value="1"/>
</dbReference>
<dbReference type="PROSITE" id="PS50056">
    <property type="entry name" value="TYR_PHOSPHATASE_2"/>
    <property type="match status" value="1"/>
</dbReference>
<evidence type="ECO:0000313" key="5">
    <source>
        <dbReference type="EMBL" id="CCW34146.1"/>
    </source>
</evidence>
<gene>
    <name evidence="5" type="ORF">CCALI_00309</name>
</gene>
<dbReference type="KEGG" id="ccz:CCALI_00309"/>
<feature type="chain" id="PRO_5004485695" evidence="3">
    <location>
        <begin position="20"/>
        <end position="239"/>
    </location>
</feature>
<dbReference type="RefSeq" id="WP_016481709.1">
    <property type="nucleotide sequence ID" value="NC_021487.1"/>
</dbReference>
<proteinExistence type="inferred from homology"/>
<dbReference type="PROSITE" id="PS00383">
    <property type="entry name" value="TYR_PHOSPHATASE_1"/>
    <property type="match status" value="1"/>
</dbReference>
<dbReference type="SUPFAM" id="SSF52799">
    <property type="entry name" value="(Phosphotyrosine protein) phosphatases II"/>
    <property type="match status" value="1"/>
</dbReference>
<keyword evidence="3" id="KW-0732">Signal</keyword>
<protein>
    <submittedName>
        <fullName evidence="5">Protein tyrosine/serine phosphatase</fullName>
    </submittedName>
</protein>
<evidence type="ECO:0000256" key="2">
    <source>
        <dbReference type="SAM" id="MobiDB-lite"/>
    </source>
</evidence>
<dbReference type="PROSITE" id="PS51257">
    <property type="entry name" value="PROKAR_LIPOPROTEIN"/>
    <property type="match status" value="1"/>
</dbReference>
<feature type="region of interest" description="Disordered" evidence="2">
    <location>
        <begin position="27"/>
        <end position="56"/>
    </location>
</feature>
<dbReference type="InterPro" id="IPR000387">
    <property type="entry name" value="Tyr_Pase_dom"/>
</dbReference>
<feature type="signal peptide" evidence="3">
    <location>
        <begin position="1"/>
        <end position="19"/>
    </location>
</feature>
<feature type="compositionally biased region" description="Polar residues" evidence="2">
    <location>
        <begin position="35"/>
        <end position="46"/>
    </location>
</feature>
<dbReference type="InterPro" id="IPR055214">
    <property type="entry name" value="PTP-NADK"/>
</dbReference>
<dbReference type="PANTHER" id="PTHR31126:SF72">
    <property type="entry name" value="DUAL SPECIFICITY PROTEIN PHOSPHATASE TPBA"/>
    <property type="match status" value="1"/>
</dbReference>
<accession>S0ESD3</accession>
<dbReference type="InterPro" id="IPR016130">
    <property type="entry name" value="Tyr_Pase_AS"/>
</dbReference>
<dbReference type="InParanoid" id="S0ESD3"/>
<evidence type="ECO:0000256" key="3">
    <source>
        <dbReference type="SAM" id="SignalP"/>
    </source>
</evidence>
<reference evidence="6" key="1">
    <citation type="submission" date="2013-03" db="EMBL/GenBank/DDBJ databases">
        <title>Genome sequence of Chthonomonas calidirosea, the first sequenced genome from the Armatimonadetes phylum (formally candidate division OP10).</title>
        <authorList>
            <person name="Lee K.C.Y."/>
            <person name="Morgan X.C."/>
            <person name="Dunfield P.F."/>
            <person name="Tamas I."/>
            <person name="Houghton K.M."/>
            <person name="Vyssotski M."/>
            <person name="Ryan J.L.J."/>
            <person name="Lagutin K."/>
            <person name="McDonald I.R."/>
            <person name="Stott M.B."/>
        </authorList>
    </citation>
    <scope>NUCLEOTIDE SEQUENCE [LARGE SCALE GENOMIC DNA]</scope>
    <source>
        <strain evidence="6">DSM 23976 / ICMP 18418 / T49</strain>
    </source>
</reference>